<accession>A0A182E426</accession>
<dbReference type="WBParaSite" id="nOo.2.0.1.t02740-RA">
    <property type="protein sequence ID" value="nOo.2.0.1.t02740-RA"/>
    <property type="gene ID" value="nOo.2.0.1.g02740"/>
</dbReference>
<evidence type="ECO:0000256" key="2">
    <source>
        <dbReference type="ARBA" id="ARBA00022692"/>
    </source>
</evidence>
<dbReference type="Pfam" id="PF00635">
    <property type="entry name" value="Motile_Sperm"/>
    <property type="match status" value="1"/>
</dbReference>
<evidence type="ECO:0000256" key="4">
    <source>
        <dbReference type="ARBA" id="ARBA00023136"/>
    </source>
</evidence>
<dbReference type="GO" id="GO:0005737">
    <property type="term" value="C:cytoplasm"/>
    <property type="evidence" value="ECO:0007669"/>
    <property type="project" value="TreeGrafter"/>
</dbReference>
<dbReference type="InterPro" id="IPR013783">
    <property type="entry name" value="Ig-like_fold"/>
</dbReference>
<protein>
    <submittedName>
        <fullName evidence="9">Motile sperm domain-containing protein 1</fullName>
    </submittedName>
</protein>
<dbReference type="GO" id="GO:0016020">
    <property type="term" value="C:membrane"/>
    <property type="evidence" value="ECO:0007669"/>
    <property type="project" value="UniProtKB-SubCell"/>
</dbReference>
<evidence type="ECO:0000313" key="7">
    <source>
        <dbReference type="EMBL" id="VDK66954.1"/>
    </source>
</evidence>
<sequence length="216" mass="23792">MVDDKGSIFAFVFPNQLEIVTSDPQTHKQILTLYNPYHFPIKFKVKCTNSRDYSVIEPYGILKASSSIDIIIRHVAVQFQTSPGLETFRIEICAIHNQKISGLVDIPAHIIEVEPKLNHSRYHQLSATTSTAVSSIHDSTNSVQSSPFLRARFGVSTPLVMVCAGAVVICVGALMLPTEGLDVQPMVPNWLHLSVNLKLVCAYILGLVTLVLLRPG</sequence>
<feature type="transmembrane region" description="Helical" evidence="5">
    <location>
        <begin position="159"/>
        <end position="178"/>
    </location>
</feature>
<evidence type="ECO:0000259" key="6">
    <source>
        <dbReference type="Pfam" id="PF00635"/>
    </source>
</evidence>
<dbReference type="InterPro" id="IPR000535">
    <property type="entry name" value="MSP_dom"/>
</dbReference>
<dbReference type="AlphaFoldDB" id="A0A182E426"/>
<dbReference type="STRING" id="42157.A0A182E426"/>
<dbReference type="InterPro" id="IPR039283">
    <property type="entry name" value="MOSPD1/3"/>
</dbReference>
<dbReference type="SUPFAM" id="SSF49354">
    <property type="entry name" value="PapD-like"/>
    <property type="match status" value="1"/>
</dbReference>
<feature type="transmembrane region" description="Helical" evidence="5">
    <location>
        <begin position="190"/>
        <end position="213"/>
    </location>
</feature>
<evidence type="ECO:0000256" key="5">
    <source>
        <dbReference type="SAM" id="Phobius"/>
    </source>
</evidence>
<dbReference type="Gene3D" id="2.60.40.10">
    <property type="entry name" value="Immunoglobulins"/>
    <property type="match status" value="1"/>
</dbReference>
<reference evidence="7 8" key="2">
    <citation type="submission" date="2018-08" db="EMBL/GenBank/DDBJ databases">
        <authorList>
            <person name="Laetsch R D."/>
            <person name="Stevens L."/>
            <person name="Kumar S."/>
            <person name="Blaxter L. M."/>
        </authorList>
    </citation>
    <scope>NUCLEOTIDE SEQUENCE [LARGE SCALE GENOMIC DNA]</scope>
</reference>
<organism evidence="9">
    <name type="scientific">Onchocerca ochengi</name>
    <name type="common">Filarial nematode worm</name>
    <dbReference type="NCBI Taxonomy" id="42157"/>
    <lineage>
        <taxon>Eukaryota</taxon>
        <taxon>Metazoa</taxon>
        <taxon>Ecdysozoa</taxon>
        <taxon>Nematoda</taxon>
        <taxon>Chromadorea</taxon>
        <taxon>Rhabditida</taxon>
        <taxon>Spirurina</taxon>
        <taxon>Spiruromorpha</taxon>
        <taxon>Filarioidea</taxon>
        <taxon>Onchocercidae</taxon>
        <taxon>Onchocerca</taxon>
    </lineage>
</organism>
<keyword evidence="3 5" id="KW-1133">Transmembrane helix</keyword>
<keyword evidence="4 5" id="KW-0472">Membrane</keyword>
<gene>
    <name evidence="7" type="ORF">NOO_LOCUS2740</name>
</gene>
<dbReference type="PANTHER" id="PTHR34441">
    <property type="entry name" value="MOTILE SPERM DOMAIN-CONTAINING PROTEIN 1"/>
    <property type="match status" value="1"/>
</dbReference>
<evidence type="ECO:0000313" key="9">
    <source>
        <dbReference type="WBParaSite" id="nOo.2.0.1.t02740-RA"/>
    </source>
</evidence>
<evidence type="ECO:0000256" key="1">
    <source>
        <dbReference type="ARBA" id="ARBA00004141"/>
    </source>
</evidence>
<dbReference type="Proteomes" id="UP000271087">
    <property type="component" value="Unassembled WGS sequence"/>
</dbReference>
<dbReference type="OrthoDB" id="10022288at2759"/>
<name>A0A182E426_ONCOC</name>
<dbReference type="PANTHER" id="PTHR34441:SF1">
    <property type="entry name" value="MOTILE SPERM DOMAIN-CONTAINING 1"/>
    <property type="match status" value="1"/>
</dbReference>
<evidence type="ECO:0000256" key="3">
    <source>
        <dbReference type="ARBA" id="ARBA00022989"/>
    </source>
</evidence>
<dbReference type="EMBL" id="UYRW01000458">
    <property type="protein sequence ID" value="VDK66954.1"/>
    <property type="molecule type" value="Genomic_DNA"/>
</dbReference>
<proteinExistence type="predicted"/>
<feature type="domain" description="MSP" evidence="6">
    <location>
        <begin position="18"/>
        <end position="98"/>
    </location>
</feature>
<keyword evidence="8" id="KW-1185">Reference proteome</keyword>
<evidence type="ECO:0000313" key="8">
    <source>
        <dbReference type="Proteomes" id="UP000271087"/>
    </source>
</evidence>
<comment type="subcellular location">
    <subcellularLocation>
        <location evidence="1">Membrane</location>
        <topology evidence="1">Multi-pass membrane protein</topology>
    </subcellularLocation>
</comment>
<reference evidence="9" key="1">
    <citation type="submission" date="2016-06" db="UniProtKB">
        <authorList>
            <consortium name="WormBaseParasite"/>
        </authorList>
    </citation>
    <scope>IDENTIFICATION</scope>
</reference>
<keyword evidence="2 5" id="KW-0812">Transmembrane</keyword>
<dbReference type="InterPro" id="IPR008962">
    <property type="entry name" value="PapD-like_sf"/>
</dbReference>